<keyword evidence="5" id="KW-1185">Reference proteome</keyword>
<feature type="chain" id="PRO_5034995909" evidence="2">
    <location>
        <begin position="18"/>
        <end position="574"/>
    </location>
</feature>
<protein>
    <submittedName>
        <fullName evidence="4">Beta-lactamase/transpeptidase-like protein</fullName>
    </submittedName>
</protein>
<gene>
    <name evidence="4" type="ORF">OBBRIDRAFT_794880</name>
</gene>
<dbReference type="InterPro" id="IPR001466">
    <property type="entry name" value="Beta-lactam-related"/>
</dbReference>
<dbReference type="Pfam" id="PF00144">
    <property type="entry name" value="Beta-lactamase"/>
    <property type="match status" value="1"/>
</dbReference>
<dbReference type="SUPFAM" id="SSF56601">
    <property type="entry name" value="beta-lactamase/transpeptidase-like"/>
    <property type="match status" value="1"/>
</dbReference>
<evidence type="ECO:0000259" key="3">
    <source>
        <dbReference type="Pfam" id="PF00144"/>
    </source>
</evidence>
<dbReference type="OrthoDB" id="428260at2759"/>
<comment type="similarity">
    <text evidence="1">Belongs to the beta-lactamase family.</text>
</comment>
<sequence length="574" mass="63249">MNYMQLVVSFLGRIASAVLHLGDASLNTVSYSGPLESSTCLPFLPKVFIETPPSSDHPLLQATAREVHEFLSDKARGDNIDSLSVAVVTADGPVFEQNYGPLRANESNTSPAMDSQSMYRIASVSKLFAVMEGHILAQKGVISWDDPVRKYLPDLTYRLDGFRPGSEPVPMDDAPITLFQLASHMSGLGRDWPPGNATDFPNALSGGGPPPVNGLPFPSRASLFESIAEHHLVSPPYSYPSYSNTATGLLGLALVAANRAASQDPSHEPETYAELVKRDLFDPMGLHGSHFLATAENKHRVVVPSMEPEVADMDFLDSMNSAGGQFLSLSDSITVIQTLLNPDHPNSLLTRYTLDKWMQPVHDFEEDDWTQIGHIWEIVKARDSNGRLRKIYWKLGDVGGYHAAIAIHPGTSYGLAVLMAGRYADDAWKIAYDLFGMFQPAVDGALSELCRTLYAGTWLSEDRDSQADITVEKGTMFVNRLILNGSDVLALFETPNRVALRPTERRDELRLDIGDLELNGKKHMGCMPYWNAQDTWGIRNNAPINLLYFTDGSDSRVLHYPSVDVVMRRLPSGK</sequence>
<dbReference type="EMBL" id="KV722443">
    <property type="protein sequence ID" value="OCH88785.1"/>
    <property type="molecule type" value="Genomic_DNA"/>
</dbReference>
<name>A0A8E2B099_9APHY</name>
<feature type="signal peptide" evidence="2">
    <location>
        <begin position="1"/>
        <end position="17"/>
    </location>
</feature>
<dbReference type="InterPro" id="IPR051478">
    <property type="entry name" value="Beta-lactamase-like_AB/R"/>
</dbReference>
<evidence type="ECO:0000313" key="4">
    <source>
        <dbReference type="EMBL" id="OCH88785.1"/>
    </source>
</evidence>
<proteinExistence type="inferred from homology"/>
<dbReference type="Gene3D" id="3.40.710.10">
    <property type="entry name" value="DD-peptidase/beta-lactamase superfamily"/>
    <property type="match status" value="1"/>
</dbReference>
<accession>A0A8E2B099</accession>
<dbReference type="InterPro" id="IPR012338">
    <property type="entry name" value="Beta-lactam/transpept-like"/>
</dbReference>
<organism evidence="4 5">
    <name type="scientific">Obba rivulosa</name>
    <dbReference type="NCBI Taxonomy" id="1052685"/>
    <lineage>
        <taxon>Eukaryota</taxon>
        <taxon>Fungi</taxon>
        <taxon>Dikarya</taxon>
        <taxon>Basidiomycota</taxon>
        <taxon>Agaricomycotina</taxon>
        <taxon>Agaricomycetes</taxon>
        <taxon>Polyporales</taxon>
        <taxon>Gelatoporiaceae</taxon>
        <taxon>Obba</taxon>
    </lineage>
</organism>
<evidence type="ECO:0000256" key="1">
    <source>
        <dbReference type="ARBA" id="ARBA00038473"/>
    </source>
</evidence>
<evidence type="ECO:0000256" key="2">
    <source>
        <dbReference type="SAM" id="SignalP"/>
    </source>
</evidence>
<dbReference type="AlphaFoldDB" id="A0A8E2B099"/>
<dbReference type="PANTHER" id="PTHR22935:SF95">
    <property type="entry name" value="BETA-LACTAMASE-LIKE 1-RELATED"/>
    <property type="match status" value="1"/>
</dbReference>
<dbReference type="PANTHER" id="PTHR22935">
    <property type="entry name" value="PENICILLIN-BINDING PROTEIN"/>
    <property type="match status" value="1"/>
</dbReference>
<keyword evidence="2" id="KW-0732">Signal</keyword>
<dbReference type="Proteomes" id="UP000250043">
    <property type="component" value="Unassembled WGS sequence"/>
</dbReference>
<feature type="domain" description="Beta-lactamase-related" evidence="3">
    <location>
        <begin position="79"/>
        <end position="424"/>
    </location>
</feature>
<reference evidence="4 5" key="1">
    <citation type="submission" date="2016-07" db="EMBL/GenBank/DDBJ databases">
        <title>Draft genome of the white-rot fungus Obba rivulosa 3A-2.</title>
        <authorList>
            <consortium name="DOE Joint Genome Institute"/>
            <person name="Miettinen O."/>
            <person name="Riley R."/>
            <person name="Acob R."/>
            <person name="Barry K."/>
            <person name="Cullen D."/>
            <person name="De Vries R."/>
            <person name="Hainaut M."/>
            <person name="Hatakka A."/>
            <person name="Henrissat B."/>
            <person name="Hilden K."/>
            <person name="Kuo R."/>
            <person name="Labutti K."/>
            <person name="Lipzen A."/>
            <person name="Makela M.R."/>
            <person name="Sandor L."/>
            <person name="Spatafora J.W."/>
            <person name="Grigoriev I.V."/>
            <person name="Hibbett D.S."/>
        </authorList>
    </citation>
    <scope>NUCLEOTIDE SEQUENCE [LARGE SCALE GENOMIC DNA]</scope>
    <source>
        <strain evidence="4 5">3A-2</strain>
    </source>
</reference>
<evidence type="ECO:0000313" key="5">
    <source>
        <dbReference type="Proteomes" id="UP000250043"/>
    </source>
</evidence>